<dbReference type="PANTHER" id="PTHR36720">
    <property type="entry name" value="TAF RNA POLYMERASE I SUBUNIT A"/>
    <property type="match status" value="1"/>
</dbReference>
<dbReference type="Proteomes" id="UP000813463">
    <property type="component" value="Chromosome 5"/>
</dbReference>
<dbReference type="RefSeq" id="XP_021856774.1">
    <property type="nucleotide sequence ID" value="XM_022001082.1"/>
</dbReference>
<dbReference type="Pfam" id="PF14929">
    <property type="entry name" value="TAF1_subA"/>
    <property type="match status" value="1"/>
</dbReference>
<evidence type="ECO:0000313" key="3">
    <source>
        <dbReference type="RefSeq" id="XP_021856775.1"/>
    </source>
</evidence>
<dbReference type="RefSeq" id="XP_021856775.1">
    <property type="nucleotide sequence ID" value="XM_022001083.1"/>
</dbReference>
<evidence type="ECO:0000313" key="1">
    <source>
        <dbReference type="Proteomes" id="UP000813463"/>
    </source>
</evidence>
<evidence type="ECO:0000313" key="2">
    <source>
        <dbReference type="RefSeq" id="XP_021856774.1"/>
    </source>
</evidence>
<reference evidence="1" key="1">
    <citation type="journal article" date="2021" name="Nat. Commun.">
        <title>Genomic analyses provide insights into spinach domestication and the genetic basis of agronomic traits.</title>
        <authorList>
            <person name="Cai X."/>
            <person name="Sun X."/>
            <person name="Xu C."/>
            <person name="Sun H."/>
            <person name="Wang X."/>
            <person name="Ge C."/>
            <person name="Zhang Z."/>
            <person name="Wang Q."/>
            <person name="Fei Z."/>
            <person name="Jiao C."/>
            <person name="Wang Q."/>
        </authorList>
    </citation>
    <scope>NUCLEOTIDE SEQUENCE [LARGE SCALE GENOMIC DNA]</scope>
    <source>
        <strain evidence="1">cv. Varoflay</strain>
    </source>
</reference>
<evidence type="ECO:0000313" key="4">
    <source>
        <dbReference type="RefSeq" id="XP_021856776.1"/>
    </source>
</evidence>
<keyword evidence="1" id="KW-1185">Reference proteome</keyword>
<dbReference type="GeneID" id="110796051"/>
<dbReference type="OrthoDB" id="1899337at2759"/>
<dbReference type="PANTHER" id="PTHR36720:SF1">
    <property type="entry name" value="TAF RNA POLYMERASE I SUBUNIT A"/>
    <property type="match status" value="1"/>
</dbReference>
<gene>
    <name evidence="2 3 4" type="primary">LOC110796051</name>
</gene>
<dbReference type="KEGG" id="soe:110796051"/>
<dbReference type="InterPro" id="IPR039495">
    <property type="entry name" value="TAF1A"/>
</dbReference>
<reference evidence="2 3" key="2">
    <citation type="submission" date="2025-04" db="UniProtKB">
        <authorList>
            <consortium name="RefSeq"/>
        </authorList>
    </citation>
    <scope>IDENTIFICATION</scope>
</reference>
<sequence length="134" mass="15470">MEGKDKVFQEAGIKGEYAPERLVEMIALHLEATYGDHTSWREFALCLFELSHCEEDRMSMCVDEEQVESGNLHTIQFCTTPASMLQGVSGKAWKFRCKWWLNRHFSKHILASEMEEDELQVMTYKAACASHLYG</sequence>
<accession>A0A9R0IWD3</accession>
<dbReference type="AlphaFoldDB" id="A0A9R0IWD3"/>
<organism evidence="1 4">
    <name type="scientific">Spinacia oleracea</name>
    <name type="common">Spinach</name>
    <dbReference type="NCBI Taxonomy" id="3562"/>
    <lineage>
        <taxon>Eukaryota</taxon>
        <taxon>Viridiplantae</taxon>
        <taxon>Streptophyta</taxon>
        <taxon>Embryophyta</taxon>
        <taxon>Tracheophyta</taxon>
        <taxon>Spermatophyta</taxon>
        <taxon>Magnoliopsida</taxon>
        <taxon>eudicotyledons</taxon>
        <taxon>Gunneridae</taxon>
        <taxon>Pentapetalae</taxon>
        <taxon>Caryophyllales</taxon>
        <taxon>Chenopodiaceae</taxon>
        <taxon>Chenopodioideae</taxon>
        <taxon>Anserineae</taxon>
        <taxon>Spinacia</taxon>
    </lineage>
</organism>
<dbReference type="RefSeq" id="XP_021856776.1">
    <property type="nucleotide sequence ID" value="XM_022001084.1"/>
</dbReference>
<proteinExistence type="predicted"/>
<protein>
    <submittedName>
        <fullName evidence="2 3">Uncharacterized protein LOC110796051 isoform X1</fullName>
    </submittedName>
</protein>
<dbReference type="GO" id="GO:0006360">
    <property type="term" value="P:transcription by RNA polymerase I"/>
    <property type="evidence" value="ECO:0007669"/>
    <property type="project" value="InterPro"/>
</dbReference>
<dbReference type="GO" id="GO:0000120">
    <property type="term" value="C:RNA polymerase I transcription regulator complex"/>
    <property type="evidence" value="ECO:0007669"/>
    <property type="project" value="InterPro"/>
</dbReference>
<name>A0A9R0IWD3_SPIOL</name>